<name>A0A5B7H6P0_PORTR</name>
<comment type="caution">
    <text evidence="2">The sequence shown here is derived from an EMBL/GenBank/DDBJ whole genome shotgun (WGS) entry which is preliminary data.</text>
</comment>
<dbReference type="AlphaFoldDB" id="A0A5B7H6P0"/>
<accession>A0A5B7H6P0</accession>
<protein>
    <submittedName>
        <fullName evidence="2">Uncharacterized protein</fullName>
    </submittedName>
</protein>
<feature type="region of interest" description="Disordered" evidence="1">
    <location>
        <begin position="85"/>
        <end position="105"/>
    </location>
</feature>
<evidence type="ECO:0000313" key="3">
    <source>
        <dbReference type="Proteomes" id="UP000324222"/>
    </source>
</evidence>
<dbReference type="Proteomes" id="UP000324222">
    <property type="component" value="Unassembled WGS sequence"/>
</dbReference>
<sequence length="137" mass="14936">MNNDSPGMRTNSRSVEICERESERAEKAHIFSSCSPRRGLINKGGELDKKKQKVPAPIASVRGGMSCFLGRGLLLPAGEDLLLPRRRSPVGGVNSKSNRRKREEPVAKLCPALKKNLHFCAPLSLVKMASIESPSSI</sequence>
<evidence type="ECO:0000313" key="2">
    <source>
        <dbReference type="EMBL" id="MPC67780.1"/>
    </source>
</evidence>
<reference evidence="2 3" key="1">
    <citation type="submission" date="2019-05" db="EMBL/GenBank/DDBJ databases">
        <title>Another draft genome of Portunus trituberculatus and its Hox gene families provides insights of decapod evolution.</title>
        <authorList>
            <person name="Jeong J.-H."/>
            <person name="Song I."/>
            <person name="Kim S."/>
            <person name="Choi T."/>
            <person name="Kim D."/>
            <person name="Ryu S."/>
            <person name="Kim W."/>
        </authorList>
    </citation>
    <scope>NUCLEOTIDE SEQUENCE [LARGE SCALE GENOMIC DNA]</scope>
    <source>
        <tissue evidence="2">Muscle</tissue>
    </source>
</reference>
<evidence type="ECO:0000256" key="1">
    <source>
        <dbReference type="SAM" id="MobiDB-lite"/>
    </source>
</evidence>
<gene>
    <name evidence="2" type="ORF">E2C01_061964</name>
</gene>
<keyword evidence="3" id="KW-1185">Reference proteome</keyword>
<proteinExistence type="predicted"/>
<organism evidence="2 3">
    <name type="scientific">Portunus trituberculatus</name>
    <name type="common">Swimming crab</name>
    <name type="synonym">Neptunus trituberculatus</name>
    <dbReference type="NCBI Taxonomy" id="210409"/>
    <lineage>
        <taxon>Eukaryota</taxon>
        <taxon>Metazoa</taxon>
        <taxon>Ecdysozoa</taxon>
        <taxon>Arthropoda</taxon>
        <taxon>Crustacea</taxon>
        <taxon>Multicrustacea</taxon>
        <taxon>Malacostraca</taxon>
        <taxon>Eumalacostraca</taxon>
        <taxon>Eucarida</taxon>
        <taxon>Decapoda</taxon>
        <taxon>Pleocyemata</taxon>
        <taxon>Brachyura</taxon>
        <taxon>Eubrachyura</taxon>
        <taxon>Portunoidea</taxon>
        <taxon>Portunidae</taxon>
        <taxon>Portuninae</taxon>
        <taxon>Portunus</taxon>
    </lineage>
</organism>
<dbReference type="EMBL" id="VSRR010026751">
    <property type="protein sequence ID" value="MPC67780.1"/>
    <property type="molecule type" value="Genomic_DNA"/>
</dbReference>